<keyword evidence="1" id="KW-0175">Coiled coil</keyword>
<sequence>MITAAICLPHVTFTGDAAVSRWRCDDIIVGVVGYRLAPETRYPGAFEDGFKVLNCKSRGGQRELFADKELNMEVNRKVSEEEIEEFLVKKAIKKANKLTSRSSSSFSSFYSNQSNPFGDSNLDEKFVWRKKIERDIAQGLTFFSLKTERRRQRARMEEIEKVKKRREQRALEKRQHEEERELLARERARAEFQDWQKKEDCAIPQFVANDDERKNQIQEPVEQEPPPLLEKFNLNKAMGAMEEGDGVIGSVAEVNLDSQVEWWCDKYQPRKPKYVNTFHTGYEWNKYNRTHYDHENPPPKIVRGYKFNIFYPDMINRTETPTYTCEDDGSNGETCIIRFHAGPPYEDIAFRIVKKDWDVSHKKGFKSTFDGVILRLHFNFRRHSYRSYAVQLWILTRHCYHDDFSNLVVFMFAWKLLEKLLGRGHFGEELLRDEVLKRGALDDELLVEKLLVKEDEPSFFDDFHFSSIYEEP</sequence>
<dbReference type="Pfam" id="PF09732">
    <property type="entry name" value="CactinC_cactus"/>
    <property type="match status" value="1"/>
</dbReference>
<dbReference type="GO" id="GO:0045292">
    <property type="term" value="P:mRNA cis splicing, via spliceosome"/>
    <property type="evidence" value="ECO:0007669"/>
    <property type="project" value="TreeGrafter"/>
</dbReference>
<evidence type="ECO:0000313" key="4">
    <source>
        <dbReference type="Proteomes" id="UP000886885"/>
    </source>
</evidence>
<proteinExistence type="predicted"/>
<dbReference type="PANTHER" id="PTHR21737">
    <property type="entry name" value="POLYGLUTAMINE BINDING PROTEIN 1/MARVEL MEMBRANE-ASSOCIATING DOMAIN CONTAINING 3"/>
    <property type="match status" value="1"/>
</dbReference>
<accession>A0A8X8DIX3</accession>
<dbReference type="InterPro" id="IPR019134">
    <property type="entry name" value="Cactin_C"/>
</dbReference>
<feature type="coiled-coil region" evidence="1">
    <location>
        <begin position="149"/>
        <end position="193"/>
    </location>
</feature>
<feature type="domain" description="Splicing factor Cactin C-terminal" evidence="2">
    <location>
        <begin position="263"/>
        <end position="386"/>
    </location>
</feature>
<evidence type="ECO:0000259" key="2">
    <source>
        <dbReference type="Pfam" id="PF09732"/>
    </source>
</evidence>
<dbReference type="SMART" id="SM01050">
    <property type="entry name" value="CactinC_cactus"/>
    <property type="match status" value="1"/>
</dbReference>
<protein>
    <recommendedName>
        <fullName evidence="2">Splicing factor Cactin C-terminal domain-containing protein</fullName>
    </recommendedName>
</protein>
<organism evidence="3 4">
    <name type="scientific">Populus tomentosa</name>
    <name type="common">Chinese white poplar</name>
    <dbReference type="NCBI Taxonomy" id="118781"/>
    <lineage>
        <taxon>Eukaryota</taxon>
        <taxon>Viridiplantae</taxon>
        <taxon>Streptophyta</taxon>
        <taxon>Embryophyta</taxon>
        <taxon>Tracheophyta</taxon>
        <taxon>Spermatophyta</taxon>
        <taxon>Magnoliopsida</taxon>
        <taxon>eudicotyledons</taxon>
        <taxon>Gunneridae</taxon>
        <taxon>Pentapetalae</taxon>
        <taxon>rosids</taxon>
        <taxon>fabids</taxon>
        <taxon>Malpighiales</taxon>
        <taxon>Salicaceae</taxon>
        <taxon>Saliceae</taxon>
        <taxon>Populus</taxon>
    </lineage>
</organism>
<dbReference type="Proteomes" id="UP000886885">
    <property type="component" value="Chromosome 1A"/>
</dbReference>
<reference evidence="3" key="1">
    <citation type="journal article" date="2020" name="bioRxiv">
        <title>Hybrid origin of Populus tomentosa Carr. identified through genome sequencing and phylogenomic analysis.</title>
        <authorList>
            <person name="An X."/>
            <person name="Gao K."/>
            <person name="Chen Z."/>
            <person name="Li J."/>
            <person name="Yang X."/>
            <person name="Yang X."/>
            <person name="Zhou J."/>
            <person name="Guo T."/>
            <person name="Zhao T."/>
            <person name="Huang S."/>
            <person name="Miao D."/>
            <person name="Khan W.U."/>
            <person name="Rao P."/>
            <person name="Ye M."/>
            <person name="Lei B."/>
            <person name="Liao W."/>
            <person name="Wang J."/>
            <person name="Ji L."/>
            <person name="Li Y."/>
            <person name="Guo B."/>
            <person name="Mustafa N.S."/>
            <person name="Li S."/>
            <person name="Yun Q."/>
            <person name="Keller S.R."/>
            <person name="Mao J."/>
            <person name="Zhang R."/>
            <person name="Strauss S.H."/>
        </authorList>
    </citation>
    <scope>NUCLEOTIDE SEQUENCE</scope>
    <source>
        <strain evidence="3">GM15</strain>
        <tissue evidence="3">Leaf</tissue>
    </source>
</reference>
<gene>
    <name evidence="3" type="ORF">POTOM_001883</name>
</gene>
<name>A0A8X8DIX3_POPTO</name>
<keyword evidence="4" id="KW-1185">Reference proteome</keyword>
<dbReference type="PANTHER" id="PTHR21737:SF4">
    <property type="entry name" value="SPLICING FACTOR CACTIN"/>
    <property type="match status" value="1"/>
</dbReference>
<comment type="caution">
    <text evidence="3">The sequence shown here is derived from an EMBL/GenBank/DDBJ whole genome shotgun (WGS) entry which is preliminary data.</text>
</comment>
<dbReference type="OrthoDB" id="265955at2759"/>
<dbReference type="GO" id="GO:0005681">
    <property type="term" value="C:spliceosomal complex"/>
    <property type="evidence" value="ECO:0007669"/>
    <property type="project" value="TreeGrafter"/>
</dbReference>
<dbReference type="AlphaFoldDB" id="A0A8X8DIX3"/>
<dbReference type="GO" id="GO:0005737">
    <property type="term" value="C:cytoplasm"/>
    <property type="evidence" value="ECO:0007669"/>
    <property type="project" value="TreeGrafter"/>
</dbReference>
<evidence type="ECO:0000256" key="1">
    <source>
        <dbReference type="SAM" id="Coils"/>
    </source>
</evidence>
<evidence type="ECO:0000313" key="3">
    <source>
        <dbReference type="EMBL" id="KAG6792726.1"/>
    </source>
</evidence>
<dbReference type="EMBL" id="JAAWWB010000001">
    <property type="protein sequence ID" value="KAG6792726.1"/>
    <property type="molecule type" value="Genomic_DNA"/>
</dbReference>